<reference evidence="1" key="1">
    <citation type="submission" date="2013-04" db="EMBL/GenBank/DDBJ databases">
        <authorList>
            <person name="Harkins D.M."/>
            <person name="Durkin A.S."/>
            <person name="Brinkac L.M."/>
            <person name="Haft D.H."/>
            <person name="Selengut J.D."/>
            <person name="Sanka R."/>
            <person name="DePew J."/>
            <person name="Purushe J."/>
            <person name="Galloway R.L."/>
            <person name="Vinetz J.M."/>
            <person name="Sutton G.G."/>
            <person name="Nierman W.C."/>
            <person name="Fouts D.E."/>
        </authorList>
    </citation>
    <scope>NUCLEOTIDE SEQUENCE [LARGE SCALE GENOMIC DNA]</scope>
    <source>
        <strain evidence="1">CDC</strain>
    </source>
</reference>
<name>R9A1G4_9LEPT</name>
<keyword evidence="2" id="KW-1185">Reference proteome</keyword>
<dbReference type="AlphaFoldDB" id="R9A1G4"/>
<gene>
    <name evidence="1" type="ORF">LEP1GSC195_1779</name>
</gene>
<accession>R9A1G4</accession>
<evidence type="ECO:0000313" key="2">
    <source>
        <dbReference type="Proteomes" id="UP000013984"/>
    </source>
</evidence>
<dbReference type="EMBL" id="AOGZ02000014">
    <property type="protein sequence ID" value="EOQ96048.1"/>
    <property type="molecule type" value="Genomic_DNA"/>
</dbReference>
<protein>
    <submittedName>
        <fullName evidence="1">Uncharacterized protein</fullName>
    </submittedName>
</protein>
<proteinExistence type="predicted"/>
<dbReference type="Proteomes" id="UP000013984">
    <property type="component" value="Unassembled WGS sequence"/>
</dbReference>
<organism evidence="1 2">
    <name type="scientific">Leptospira wolbachii serovar Codice str. CDC</name>
    <dbReference type="NCBI Taxonomy" id="1218599"/>
    <lineage>
        <taxon>Bacteria</taxon>
        <taxon>Pseudomonadati</taxon>
        <taxon>Spirochaetota</taxon>
        <taxon>Spirochaetia</taxon>
        <taxon>Leptospirales</taxon>
        <taxon>Leptospiraceae</taxon>
        <taxon>Leptospira</taxon>
    </lineage>
</organism>
<sequence length="60" mass="7199">MLYEKKYNVNIAIIKKITFYIFDIKLTITNTNLVFLDRLLPCHNLLALAFQKNRNILYHL</sequence>
<comment type="caution">
    <text evidence="1">The sequence shown here is derived from an EMBL/GenBank/DDBJ whole genome shotgun (WGS) entry which is preliminary data.</text>
</comment>
<evidence type="ECO:0000313" key="1">
    <source>
        <dbReference type="EMBL" id="EOQ96048.1"/>
    </source>
</evidence>